<gene>
    <name evidence="2" type="ORF">H5V45_19530</name>
</gene>
<keyword evidence="1" id="KW-0812">Transmembrane</keyword>
<evidence type="ECO:0000313" key="2">
    <source>
        <dbReference type="EMBL" id="MBB6629526.1"/>
    </source>
</evidence>
<feature type="transmembrane region" description="Helical" evidence="1">
    <location>
        <begin position="20"/>
        <end position="41"/>
    </location>
</feature>
<dbReference type="InterPro" id="IPR022121">
    <property type="entry name" value="Peptidase_M73_camelysin"/>
</dbReference>
<dbReference type="NCBIfam" id="TIGR04088">
    <property type="entry name" value="cognate_SipW"/>
    <property type="match status" value="1"/>
</dbReference>
<sequence length="208" mass="20938">MTNSTISARGLLGALRSARVRAALSLGVVLTVGVTGTFAFFTDSVDVTGTTFSAANLDLQVDNGDTVATTTLGMSLMLPGYSSAQVLTVKNNGNVPLKYTMTGGLTGTDAAAYNTAAELRLTVRLGGTRGGSANAFTCTGGTVLYGPTALTNVTSTALIGTRRPAAGLAASATESLCFQVDFISTAGNSLINKTATATFSLLGTSDVS</sequence>
<evidence type="ECO:0008006" key="4">
    <source>
        <dbReference type="Google" id="ProtNLM"/>
    </source>
</evidence>
<keyword evidence="1" id="KW-0472">Membrane</keyword>
<accession>A0A7X0RJM0</accession>
<evidence type="ECO:0000256" key="1">
    <source>
        <dbReference type="SAM" id="Phobius"/>
    </source>
</evidence>
<dbReference type="InterPro" id="IPR023833">
    <property type="entry name" value="Signal_pept_SipW-depend-type"/>
</dbReference>
<reference evidence="2 3" key="1">
    <citation type="submission" date="2020-08" db="EMBL/GenBank/DDBJ databases">
        <authorList>
            <person name="Seo M.-J."/>
        </authorList>
    </citation>
    <scope>NUCLEOTIDE SEQUENCE [LARGE SCALE GENOMIC DNA]</scope>
    <source>
        <strain evidence="2 3">KIGAM211</strain>
    </source>
</reference>
<protein>
    <recommendedName>
        <fullName evidence="4">SipW-cognate class signal peptide</fullName>
    </recommendedName>
</protein>
<organism evidence="2 3">
    <name type="scientific">Nocardioides luti</name>
    <dbReference type="NCBI Taxonomy" id="2761101"/>
    <lineage>
        <taxon>Bacteria</taxon>
        <taxon>Bacillati</taxon>
        <taxon>Actinomycetota</taxon>
        <taxon>Actinomycetes</taxon>
        <taxon>Propionibacteriales</taxon>
        <taxon>Nocardioidaceae</taxon>
        <taxon>Nocardioides</taxon>
    </lineage>
</organism>
<proteinExistence type="predicted"/>
<dbReference type="RefSeq" id="WP_185254848.1">
    <property type="nucleotide sequence ID" value="NZ_JACKXE010000002.1"/>
</dbReference>
<dbReference type="Proteomes" id="UP000523955">
    <property type="component" value="Unassembled WGS sequence"/>
</dbReference>
<dbReference type="AlphaFoldDB" id="A0A7X0RJM0"/>
<dbReference type="EMBL" id="JACKXE010000002">
    <property type="protein sequence ID" value="MBB6629526.1"/>
    <property type="molecule type" value="Genomic_DNA"/>
</dbReference>
<comment type="caution">
    <text evidence="2">The sequence shown here is derived from an EMBL/GenBank/DDBJ whole genome shotgun (WGS) entry which is preliminary data.</text>
</comment>
<name>A0A7X0RJM0_9ACTN</name>
<keyword evidence="1" id="KW-1133">Transmembrane helix</keyword>
<dbReference type="Pfam" id="PF12389">
    <property type="entry name" value="Peptidase_M73"/>
    <property type="match status" value="1"/>
</dbReference>
<evidence type="ECO:0000313" key="3">
    <source>
        <dbReference type="Proteomes" id="UP000523955"/>
    </source>
</evidence>
<keyword evidence="3" id="KW-1185">Reference proteome</keyword>